<dbReference type="OrthoDB" id="4856898at2"/>
<dbReference type="AlphaFoldDB" id="A0A1I0Y766"/>
<dbReference type="InterPro" id="IPR024726">
    <property type="entry name" value="FhuF_C"/>
</dbReference>
<feature type="region of interest" description="Disordered" evidence="1">
    <location>
        <begin position="1"/>
        <end position="26"/>
    </location>
</feature>
<accession>A0A1I0Y766</accession>
<protein>
    <submittedName>
        <fullName evidence="3">Ferric iron reductase protein FhuF, involved in iron transport</fullName>
    </submittedName>
</protein>
<gene>
    <name evidence="3" type="ORF">SAMN05216266_104253</name>
</gene>
<dbReference type="EMBL" id="FOKG01000004">
    <property type="protein sequence ID" value="SFB08606.1"/>
    <property type="molecule type" value="Genomic_DNA"/>
</dbReference>
<name>A0A1I0Y766_9PSEU</name>
<feature type="compositionally biased region" description="Basic and acidic residues" evidence="1">
    <location>
        <begin position="1"/>
        <end position="15"/>
    </location>
</feature>
<organism evidence="3 4">
    <name type="scientific">Amycolatopsis marina</name>
    <dbReference type="NCBI Taxonomy" id="490629"/>
    <lineage>
        <taxon>Bacteria</taxon>
        <taxon>Bacillati</taxon>
        <taxon>Actinomycetota</taxon>
        <taxon>Actinomycetes</taxon>
        <taxon>Pseudonocardiales</taxon>
        <taxon>Pseudonocardiaceae</taxon>
        <taxon>Amycolatopsis</taxon>
    </lineage>
</organism>
<feature type="domain" description="Ferric siderophore reductase C-terminal" evidence="2">
    <location>
        <begin position="262"/>
        <end position="282"/>
    </location>
</feature>
<evidence type="ECO:0000313" key="3">
    <source>
        <dbReference type="EMBL" id="SFB08606.1"/>
    </source>
</evidence>
<reference evidence="4" key="1">
    <citation type="submission" date="2016-10" db="EMBL/GenBank/DDBJ databases">
        <authorList>
            <person name="Varghese N."/>
            <person name="Submissions S."/>
        </authorList>
    </citation>
    <scope>NUCLEOTIDE SEQUENCE [LARGE SCALE GENOMIC DNA]</scope>
    <source>
        <strain evidence="4">CGMCC 4.3568</strain>
    </source>
</reference>
<sequence length="287" mass="31371">MSIDRSFRDAGHTVRPEAGASAPGGLTTSLERIAGLQERAEIRADFPADGRWLRCTDLLDHPAALDQWRVRLRDWLRAEYGTAPERTVASYVMSWYLRVPAYAGALLLHHERRVPDLRPDDLAMRIAVTGRPDPDGVAVLGRSFYCLPSDPGSGRQEATVVADERALAELLRTRYVAHASQFVRAYRRSSPLGSRTLWAGATDALDSALWWAGAQGGTPAAEGAAVADAALVLERRYPPLTSASTLRIEAGAGGGRSWTRRRESCCFSYLLPHESECAGCPRTCPKN</sequence>
<dbReference type="Proteomes" id="UP000243799">
    <property type="component" value="Unassembled WGS sequence"/>
</dbReference>
<keyword evidence="4" id="KW-1185">Reference proteome</keyword>
<evidence type="ECO:0000313" key="4">
    <source>
        <dbReference type="Proteomes" id="UP000243799"/>
    </source>
</evidence>
<dbReference type="STRING" id="490629.SAMN05216266_104253"/>
<evidence type="ECO:0000256" key="1">
    <source>
        <dbReference type="SAM" id="MobiDB-lite"/>
    </source>
</evidence>
<dbReference type="Pfam" id="PF11575">
    <property type="entry name" value="FhuF_C"/>
    <property type="match status" value="1"/>
</dbReference>
<proteinExistence type="predicted"/>
<evidence type="ECO:0000259" key="2">
    <source>
        <dbReference type="Pfam" id="PF11575"/>
    </source>
</evidence>
<dbReference type="GO" id="GO:0051537">
    <property type="term" value="F:2 iron, 2 sulfur cluster binding"/>
    <property type="evidence" value="ECO:0007669"/>
    <property type="project" value="InterPro"/>
</dbReference>
<dbReference type="RefSeq" id="WP_091671996.1">
    <property type="nucleotide sequence ID" value="NZ_FOKG01000004.1"/>
</dbReference>